<organism evidence="3 4">
    <name type="scientific">Lactarius akahatsu</name>
    <dbReference type="NCBI Taxonomy" id="416441"/>
    <lineage>
        <taxon>Eukaryota</taxon>
        <taxon>Fungi</taxon>
        <taxon>Dikarya</taxon>
        <taxon>Basidiomycota</taxon>
        <taxon>Agaricomycotina</taxon>
        <taxon>Agaricomycetes</taxon>
        <taxon>Russulales</taxon>
        <taxon>Russulaceae</taxon>
        <taxon>Lactarius</taxon>
    </lineage>
</organism>
<sequence>MDEKFRDARSEKTELDEYRAPQQYAPPQYAPPQRAPQQYAPLQFAPDAGPSTPPSYAPASTSSAVPPDVPTNGVNVSTVFETIRGSWLLDPLAAQSTNQSLLQLLVENRAGRRPRRFHNITTGAPTAKLDSRRGNIFATLRVEGELAVPATATIRSTTRTGNIVLELVYKSPSRTVNFDAYSRTGNISLLIPRSFSGLVELRGRRGDIELLPALAAFARVERATNSETVVLIGGVPLPTPGLTSTGDLARLYSHSGRLRLGFIGEDSFTEGGSVIGQIFQRLTA</sequence>
<accession>A0AAD4LRT7</accession>
<reference evidence="3" key="1">
    <citation type="submission" date="2022-01" db="EMBL/GenBank/DDBJ databases">
        <title>Comparative genomics reveals a dynamic genome evolution in the ectomycorrhizal milk-cap (Lactarius) mushrooms.</title>
        <authorList>
            <consortium name="DOE Joint Genome Institute"/>
            <person name="Lebreton A."/>
            <person name="Tang N."/>
            <person name="Kuo A."/>
            <person name="LaButti K."/>
            <person name="Drula E."/>
            <person name="Barry K."/>
            <person name="Clum A."/>
            <person name="Lipzen A."/>
            <person name="Mousain D."/>
            <person name="Ng V."/>
            <person name="Wang R."/>
            <person name="Wang X."/>
            <person name="Dai Y."/>
            <person name="Henrissat B."/>
            <person name="Grigoriev I.V."/>
            <person name="Guerin-Laguette A."/>
            <person name="Yu F."/>
            <person name="Martin F.M."/>
        </authorList>
    </citation>
    <scope>NUCLEOTIDE SEQUENCE</scope>
    <source>
        <strain evidence="3">QP</strain>
    </source>
</reference>
<dbReference type="Proteomes" id="UP001201163">
    <property type="component" value="Unassembled WGS sequence"/>
</dbReference>
<name>A0AAD4LRT7_9AGAM</name>
<dbReference type="InterPro" id="IPR055754">
    <property type="entry name" value="DUF7330"/>
</dbReference>
<evidence type="ECO:0000256" key="1">
    <source>
        <dbReference type="SAM" id="MobiDB-lite"/>
    </source>
</evidence>
<evidence type="ECO:0000313" key="4">
    <source>
        <dbReference type="Proteomes" id="UP001201163"/>
    </source>
</evidence>
<dbReference type="Pfam" id="PF24016">
    <property type="entry name" value="DUF7330"/>
    <property type="match status" value="1"/>
</dbReference>
<feature type="domain" description="DUF7330" evidence="2">
    <location>
        <begin position="72"/>
        <end position="265"/>
    </location>
</feature>
<protein>
    <recommendedName>
        <fullName evidence="2">DUF7330 domain-containing protein</fullName>
    </recommendedName>
</protein>
<feature type="region of interest" description="Disordered" evidence="1">
    <location>
        <begin position="1"/>
        <end position="70"/>
    </location>
</feature>
<comment type="caution">
    <text evidence="3">The sequence shown here is derived from an EMBL/GenBank/DDBJ whole genome shotgun (WGS) entry which is preliminary data.</text>
</comment>
<dbReference type="EMBL" id="JAKELL010000002">
    <property type="protein sequence ID" value="KAH9000103.1"/>
    <property type="molecule type" value="Genomic_DNA"/>
</dbReference>
<feature type="compositionally biased region" description="Low complexity" evidence="1">
    <location>
        <begin position="57"/>
        <end position="66"/>
    </location>
</feature>
<proteinExistence type="predicted"/>
<evidence type="ECO:0000259" key="2">
    <source>
        <dbReference type="Pfam" id="PF24016"/>
    </source>
</evidence>
<gene>
    <name evidence="3" type="ORF">EDB92DRAFT_1812530</name>
</gene>
<dbReference type="AlphaFoldDB" id="A0AAD4LRT7"/>
<keyword evidence="4" id="KW-1185">Reference proteome</keyword>
<evidence type="ECO:0000313" key="3">
    <source>
        <dbReference type="EMBL" id="KAH9000103.1"/>
    </source>
</evidence>
<feature type="compositionally biased region" description="Basic and acidic residues" evidence="1">
    <location>
        <begin position="1"/>
        <end position="19"/>
    </location>
</feature>